<name>A0A7S2WYQ7_9CHLO</name>
<proteinExistence type="predicted"/>
<keyword evidence="2" id="KW-0472">Membrane</keyword>
<evidence type="ECO:0000256" key="2">
    <source>
        <dbReference type="SAM" id="Phobius"/>
    </source>
</evidence>
<sequence>MALGCLRSAPRRGAGCGKGRPGWDTALVMRRKRTQVAVSTSSYSQSVSNYEFATRSRELESKGVVVYDVGSTSTILGEGSSGFEVEELQRYLKEEGFYTSSYGITGYYGPVTKEAVTKWQKSNGVLATGNFGGMSRAKYLELQESKVRRRGFWRRGKDRSSKTVSAKPGKEIKTQTKSFRAKPAAEPSRAVNVQSPVQAAERRQGFKWGTALVFFVTLIVCWQTLSVYFRQKEEREVRRKQMESDRAVQISRWMRTIDTDRKL</sequence>
<feature type="transmembrane region" description="Helical" evidence="2">
    <location>
        <begin position="208"/>
        <end position="229"/>
    </location>
</feature>
<dbReference type="SUPFAM" id="SSF47090">
    <property type="entry name" value="PGBD-like"/>
    <property type="match status" value="1"/>
</dbReference>
<gene>
    <name evidence="4" type="ORF">CPRI1469_LOCUS4674</name>
</gene>
<dbReference type="Gene3D" id="1.10.101.10">
    <property type="entry name" value="PGBD-like superfamily/PGBD"/>
    <property type="match status" value="1"/>
</dbReference>
<dbReference type="InterPro" id="IPR036365">
    <property type="entry name" value="PGBD-like_sf"/>
</dbReference>
<dbReference type="EMBL" id="HBHL01007249">
    <property type="protein sequence ID" value="CAD9715818.1"/>
    <property type="molecule type" value="Transcribed_RNA"/>
</dbReference>
<feature type="region of interest" description="Disordered" evidence="1">
    <location>
        <begin position="155"/>
        <end position="187"/>
    </location>
</feature>
<keyword evidence="2" id="KW-0812">Transmembrane</keyword>
<dbReference type="Pfam" id="PF01471">
    <property type="entry name" value="PG_binding_1"/>
    <property type="match status" value="1"/>
</dbReference>
<evidence type="ECO:0000313" key="4">
    <source>
        <dbReference type="EMBL" id="CAD9715818.1"/>
    </source>
</evidence>
<accession>A0A7S2WYQ7</accession>
<dbReference type="InterPro" id="IPR002477">
    <property type="entry name" value="Peptidoglycan-bd-like"/>
</dbReference>
<evidence type="ECO:0000256" key="1">
    <source>
        <dbReference type="SAM" id="MobiDB-lite"/>
    </source>
</evidence>
<evidence type="ECO:0000259" key="3">
    <source>
        <dbReference type="Pfam" id="PF01471"/>
    </source>
</evidence>
<dbReference type="InterPro" id="IPR036366">
    <property type="entry name" value="PGBDSf"/>
</dbReference>
<reference evidence="4" key="1">
    <citation type="submission" date="2021-01" db="EMBL/GenBank/DDBJ databases">
        <authorList>
            <person name="Corre E."/>
            <person name="Pelletier E."/>
            <person name="Niang G."/>
            <person name="Scheremetjew M."/>
            <person name="Finn R."/>
            <person name="Kale V."/>
            <person name="Holt S."/>
            <person name="Cochrane G."/>
            <person name="Meng A."/>
            <person name="Brown T."/>
            <person name="Cohen L."/>
        </authorList>
    </citation>
    <scope>NUCLEOTIDE SEQUENCE</scope>
    <source>
        <strain evidence="4">CCMP1205</strain>
    </source>
</reference>
<keyword evidence="2" id="KW-1133">Transmembrane helix</keyword>
<protein>
    <recommendedName>
        <fullName evidence="3">Peptidoglycan binding-like domain-containing protein</fullName>
    </recommendedName>
</protein>
<organism evidence="4">
    <name type="scientific">Chloropicon primus</name>
    <dbReference type="NCBI Taxonomy" id="1764295"/>
    <lineage>
        <taxon>Eukaryota</taxon>
        <taxon>Viridiplantae</taxon>
        <taxon>Chlorophyta</taxon>
        <taxon>Chloropicophyceae</taxon>
        <taxon>Chloropicales</taxon>
        <taxon>Chloropicaceae</taxon>
        <taxon>Chloropicon</taxon>
    </lineage>
</organism>
<dbReference type="AlphaFoldDB" id="A0A7S2WYQ7"/>
<feature type="domain" description="Peptidoglycan binding-like" evidence="3">
    <location>
        <begin position="84"/>
        <end position="132"/>
    </location>
</feature>